<accession>A0A9P9JPC0</accession>
<name>A0A9P9JPC0_9HYPO</name>
<keyword evidence="2" id="KW-0812">Transmembrane</keyword>
<evidence type="ECO:0000313" key="4">
    <source>
        <dbReference type="Proteomes" id="UP000738349"/>
    </source>
</evidence>
<organism evidence="3 4">
    <name type="scientific">Dactylonectria macrodidyma</name>
    <dbReference type="NCBI Taxonomy" id="307937"/>
    <lineage>
        <taxon>Eukaryota</taxon>
        <taxon>Fungi</taxon>
        <taxon>Dikarya</taxon>
        <taxon>Ascomycota</taxon>
        <taxon>Pezizomycotina</taxon>
        <taxon>Sordariomycetes</taxon>
        <taxon>Hypocreomycetidae</taxon>
        <taxon>Hypocreales</taxon>
        <taxon>Nectriaceae</taxon>
        <taxon>Dactylonectria</taxon>
    </lineage>
</organism>
<protein>
    <submittedName>
        <fullName evidence="3">Uncharacterized protein</fullName>
    </submittedName>
</protein>
<feature type="region of interest" description="Disordered" evidence="1">
    <location>
        <begin position="26"/>
        <end position="45"/>
    </location>
</feature>
<dbReference type="AlphaFoldDB" id="A0A9P9JPC0"/>
<keyword evidence="2" id="KW-0472">Membrane</keyword>
<evidence type="ECO:0000313" key="3">
    <source>
        <dbReference type="EMBL" id="KAH7177014.1"/>
    </source>
</evidence>
<sequence length="121" mass="14013">MAHLGRQDESYHQLIDQPAERTAYSNQYDNSHLEGRPGQPPVRPRPVFKTSDKISFVFIVIMQLAYIAILVLILRRWNGWDHASTSDKIWLIGGSVVVALTIIYEVRFFLFWRKARKGIVS</sequence>
<evidence type="ECO:0000256" key="2">
    <source>
        <dbReference type="SAM" id="Phobius"/>
    </source>
</evidence>
<keyword evidence="4" id="KW-1185">Reference proteome</keyword>
<reference evidence="3" key="1">
    <citation type="journal article" date="2021" name="Nat. Commun.">
        <title>Genetic determinants of endophytism in the Arabidopsis root mycobiome.</title>
        <authorList>
            <person name="Mesny F."/>
            <person name="Miyauchi S."/>
            <person name="Thiergart T."/>
            <person name="Pickel B."/>
            <person name="Atanasova L."/>
            <person name="Karlsson M."/>
            <person name="Huettel B."/>
            <person name="Barry K.W."/>
            <person name="Haridas S."/>
            <person name="Chen C."/>
            <person name="Bauer D."/>
            <person name="Andreopoulos W."/>
            <person name="Pangilinan J."/>
            <person name="LaButti K."/>
            <person name="Riley R."/>
            <person name="Lipzen A."/>
            <person name="Clum A."/>
            <person name="Drula E."/>
            <person name="Henrissat B."/>
            <person name="Kohler A."/>
            <person name="Grigoriev I.V."/>
            <person name="Martin F.M."/>
            <person name="Hacquard S."/>
        </authorList>
    </citation>
    <scope>NUCLEOTIDE SEQUENCE</scope>
    <source>
        <strain evidence="3">MPI-CAGE-AT-0147</strain>
    </source>
</reference>
<feature type="transmembrane region" description="Helical" evidence="2">
    <location>
        <begin position="89"/>
        <end position="112"/>
    </location>
</feature>
<feature type="transmembrane region" description="Helical" evidence="2">
    <location>
        <begin position="54"/>
        <end position="77"/>
    </location>
</feature>
<dbReference type="OrthoDB" id="5070172at2759"/>
<comment type="caution">
    <text evidence="3">The sequence shown here is derived from an EMBL/GenBank/DDBJ whole genome shotgun (WGS) entry which is preliminary data.</text>
</comment>
<proteinExistence type="predicted"/>
<dbReference type="Proteomes" id="UP000738349">
    <property type="component" value="Unassembled WGS sequence"/>
</dbReference>
<gene>
    <name evidence="3" type="ORF">EDB81DRAFT_850777</name>
</gene>
<dbReference type="EMBL" id="JAGMUV010000001">
    <property type="protein sequence ID" value="KAH7177014.1"/>
    <property type="molecule type" value="Genomic_DNA"/>
</dbReference>
<evidence type="ECO:0000256" key="1">
    <source>
        <dbReference type="SAM" id="MobiDB-lite"/>
    </source>
</evidence>
<keyword evidence="2" id="KW-1133">Transmembrane helix</keyword>